<name>A0ABQ6B5S0_9BRAD</name>
<dbReference type="InterPro" id="IPR050336">
    <property type="entry name" value="Chromosome_partition/occlusion"/>
</dbReference>
<dbReference type="PANTHER" id="PTHR33375:SF7">
    <property type="entry name" value="CHROMOSOME 2-PARTITIONING PROTEIN PARB-RELATED"/>
    <property type="match status" value="1"/>
</dbReference>
<dbReference type="Gene3D" id="1.10.10.2830">
    <property type="match status" value="1"/>
</dbReference>
<dbReference type="SMART" id="SM00470">
    <property type="entry name" value="ParB"/>
    <property type="match status" value="1"/>
</dbReference>
<dbReference type="Proteomes" id="UP001156905">
    <property type="component" value="Unassembled WGS sequence"/>
</dbReference>
<organism evidence="4 5">
    <name type="scientific">Bradyrhizobium iriomotense</name>
    <dbReference type="NCBI Taxonomy" id="441950"/>
    <lineage>
        <taxon>Bacteria</taxon>
        <taxon>Pseudomonadati</taxon>
        <taxon>Pseudomonadota</taxon>
        <taxon>Alphaproteobacteria</taxon>
        <taxon>Hyphomicrobiales</taxon>
        <taxon>Nitrobacteraceae</taxon>
        <taxon>Bradyrhizobium</taxon>
    </lineage>
</organism>
<sequence length="628" mass="69179">MSNRKNIPAEARNIVMVPLGKLKKSPKNVRKMPHTPAEIEALAASIASLGMLQFPIVEPERGAKDKPTGHYLVNAGEGRRLAQLLRVKRKEIRKDEPIPCVLDTEHNPTEISLAENAIRSNMHPADEYEAFAELHNEQGMSADDIAARFGVTPAVVKQRLKLGAVSPALLTLYRAGEMNLEQLTAFTVTDDHKRQEEVWAGLTYDHSRRAILRALTEGHVSISDRRVVFIGVEAYEKAGGTVIRDLFDEDGSYLADAALLNRLVCAKLQSVAEAVTAEGWKWVEVAAQFDYRSTSSMATIDTVPKELTPEDQQKFESLQERLEIITNEAEQNDASEDTLNEIERLEQEIAVLTAEVFRPEDIGRAGVFIALGHDGEARIERGYLRPEDERPEEGEGEDSGNGNEEAEAAPKPATGTEGLSAALVTELTAHRTAALQNDLAQAPELALIAVVHVLAARTFYHGRHSCLEIRVAQGLQSSRGPVLDESIAGRAIAERHRMWMDRMPQEGEALWAFVSSLSMDDLLSLLAHCAAQSLNAVHGPDWGDRKSVFEHAAILARAMPHDMIRYWQPTVTNYLGRVSKELIAEAVREGAGDDAARQIAGLKKQAMAQRAEQLLAGKGWLPEVLRSI</sequence>
<keyword evidence="5" id="KW-1185">Reference proteome</keyword>
<evidence type="ECO:0000259" key="3">
    <source>
        <dbReference type="SMART" id="SM00470"/>
    </source>
</evidence>
<accession>A0ABQ6B5S0</accession>
<protein>
    <submittedName>
        <fullName evidence="4">Chromosome partitioning protein ParB</fullName>
    </submittedName>
</protein>
<dbReference type="Gene3D" id="3.90.1530.30">
    <property type="match status" value="1"/>
</dbReference>
<dbReference type="InterPro" id="IPR036086">
    <property type="entry name" value="ParB/Sulfiredoxin_sf"/>
</dbReference>
<feature type="coiled-coil region" evidence="1">
    <location>
        <begin position="325"/>
        <end position="355"/>
    </location>
</feature>
<dbReference type="SUPFAM" id="SSF110849">
    <property type="entry name" value="ParB/Sulfiredoxin"/>
    <property type="match status" value="1"/>
</dbReference>
<dbReference type="SUPFAM" id="SSF109709">
    <property type="entry name" value="KorB DNA-binding domain-like"/>
    <property type="match status" value="1"/>
</dbReference>
<evidence type="ECO:0000313" key="5">
    <source>
        <dbReference type="Proteomes" id="UP001156905"/>
    </source>
</evidence>
<feature type="domain" description="ParB-like N-terminal" evidence="3">
    <location>
        <begin position="15"/>
        <end position="117"/>
    </location>
</feature>
<evidence type="ECO:0000256" key="1">
    <source>
        <dbReference type="SAM" id="Coils"/>
    </source>
</evidence>
<dbReference type="PANTHER" id="PTHR33375">
    <property type="entry name" value="CHROMOSOME-PARTITIONING PROTEIN PARB-RELATED"/>
    <property type="match status" value="1"/>
</dbReference>
<feature type="compositionally biased region" description="Acidic residues" evidence="2">
    <location>
        <begin position="389"/>
        <end position="398"/>
    </location>
</feature>
<evidence type="ECO:0000313" key="4">
    <source>
        <dbReference type="EMBL" id="GLR89767.1"/>
    </source>
</evidence>
<dbReference type="EMBL" id="BSOW01000028">
    <property type="protein sequence ID" value="GLR89767.1"/>
    <property type="molecule type" value="Genomic_DNA"/>
</dbReference>
<gene>
    <name evidence="4" type="ORF">GCM10007857_64810</name>
</gene>
<feature type="region of interest" description="Disordered" evidence="2">
    <location>
        <begin position="380"/>
        <end position="415"/>
    </location>
</feature>
<dbReference type="Pfam" id="PF02195">
    <property type="entry name" value="ParB_N"/>
    <property type="match status" value="1"/>
</dbReference>
<reference evidence="5" key="1">
    <citation type="journal article" date="2019" name="Int. J. Syst. Evol. Microbiol.">
        <title>The Global Catalogue of Microorganisms (GCM) 10K type strain sequencing project: providing services to taxonomists for standard genome sequencing and annotation.</title>
        <authorList>
            <consortium name="The Broad Institute Genomics Platform"/>
            <consortium name="The Broad Institute Genome Sequencing Center for Infectious Disease"/>
            <person name="Wu L."/>
            <person name="Ma J."/>
        </authorList>
    </citation>
    <scope>NUCLEOTIDE SEQUENCE [LARGE SCALE GENOMIC DNA]</scope>
    <source>
        <strain evidence="5">NBRC 102520</strain>
    </source>
</reference>
<comment type="caution">
    <text evidence="4">The sequence shown here is derived from an EMBL/GenBank/DDBJ whole genome shotgun (WGS) entry which is preliminary data.</text>
</comment>
<dbReference type="InterPro" id="IPR003115">
    <property type="entry name" value="ParB_N"/>
</dbReference>
<evidence type="ECO:0000256" key="2">
    <source>
        <dbReference type="SAM" id="MobiDB-lite"/>
    </source>
</evidence>
<dbReference type="RefSeq" id="WP_284272129.1">
    <property type="nucleotide sequence ID" value="NZ_BSOW01000028.1"/>
</dbReference>
<keyword evidence="1" id="KW-0175">Coiled coil</keyword>
<dbReference type="CDD" id="cd16406">
    <property type="entry name" value="ParB_N_like"/>
    <property type="match status" value="1"/>
</dbReference>
<proteinExistence type="predicted"/>